<protein>
    <recommendedName>
        <fullName evidence="4">Holin</fullName>
    </recommendedName>
</protein>
<keyword evidence="1" id="KW-0812">Transmembrane</keyword>
<accession>A0ABU9SUY2</accession>
<dbReference type="RefSeq" id="WP_342881585.1">
    <property type="nucleotide sequence ID" value="NZ_JBBMQS010000005.1"/>
</dbReference>
<comment type="caution">
    <text evidence="2">The sequence shown here is derived from an EMBL/GenBank/DDBJ whole genome shotgun (WGS) entry which is preliminary data.</text>
</comment>
<organism evidence="2 3">
    <name type="scientific">Paraglaciecola mesophila</name>
    <dbReference type="NCBI Taxonomy" id="197222"/>
    <lineage>
        <taxon>Bacteria</taxon>
        <taxon>Pseudomonadati</taxon>
        <taxon>Pseudomonadota</taxon>
        <taxon>Gammaproteobacteria</taxon>
        <taxon>Alteromonadales</taxon>
        <taxon>Alteromonadaceae</taxon>
        <taxon>Paraglaciecola</taxon>
    </lineage>
</organism>
<name>A0ABU9SUY2_9ALTE</name>
<proteinExistence type="predicted"/>
<sequence length="152" mass="16953">MKKVIFYLILIIALILYLWIEMLASGLPKVLLGHELAIQCVMLGSMGGVLYCLRAVYINKCVKSKWDENWEVWYYLRPVTSSISGLVSFVFLKAGLIALDAEQATNAGDFGYLAFAFIAGLNVDKFVSKIEDIAKSLFGIDKSRATKESDKN</sequence>
<keyword evidence="1" id="KW-0472">Membrane</keyword>
<evidence type="ECO:0008006" key="4">
    <source>
        <dbReference type="Google" id="ProtNLM"/>
    </source>
</evidence>
<keyword evidence="1" id="KW-1133">Transmembrane helix</keyword>
<evidence type="ECO:0000313" key="3">
    <source>
        <dbReference type="Proteomes" id="UP001461163"/>
    </source>
</evidence>
<keyword evidence="3" id="KW-1185">Reference proteome</keyword>
<gene>
    <name evidence="2" type="ORF">WNY77_09650</name>
</gene>
<evidence type="ECO:0000256" key="1">
    <source>
        <dbReference type="SAM" id="Phobius"/>
    </source>
</evidence>
<feature type="transmembrane region" description="Helical" evidence="1">
    <location>
        <begin position="36"/>
        <end position="53"/>
    </location>
</feature>
<feature type="transmembrane region" description="Helical" evidence="1">
    <location>
        <begin position="5"/>
        <end position="24"/>
    </location>
</feature>
<dbReference type="Proteomes" id="UP001461163">
    <property type="component" value="Unassembled WGS sequence"/>
</dbReference>
<evidence type="ECO:0000313" key="2">
    <source>
        <dbReference type="EMBL" id="MEM5497655.1"/>
    </source>
</evidence>
<dbReference type="EMBL" id="JBBMQS010000005">
    <property type="protein sequence ID" value="MEM5497655.1"/>
    <property type="molecule type" value="Genomic_DNA"/>
</dbReference>
<reference evidence="2 3" key="1">
    <citation type="submission" date="2024-03" db="EMBL/GenBank/DDBJ databases">
        <title>Community enrichment and isolation of bacterial strains for fucoidan degradation.</title>
        <authorList>
            <person name="Sichert A."/>
        </authorList>
    </citation>
    <scope>NUCLEOTIDE SEQUENCE [LARGE SCALE GENOMIC DNA]</scope>
    <source>
        <strain evidence="2 3">AS12</strain>
    </source>
</reference>